<dbReference type="GeneID" id="83622402"/>
<accession>A0AA46NTH7</accession>
<evidence type="ECO:0000256" key="1">
    <source>
        <dbReference type="SAM" id="Phobius"/>
    </source>
</evidence>
<feature type="transmembrane region" description="Helical" evidence="1">
    <location>
        <begin position="12"/>
        <end position="39"/>
    </location>
</feature>
<dbReference type="Proteomes" id="UP001163947">
    <property type="component" value="Chromosome"/>
</dbReference>
<dbReference type="RefSeq" id="WP_263507388.1">
    <property type="nucleotide sequence ID" value="NZ_CP106982.1"/>
</dbReference>
<evidence type="ECO:0000313" key="2">
    <source>
        <dbReference type="EMBL" id="UYF92423.1"/>
    </source>
</evidence>
<keyword evidence="1" id="KW-0472">Membrane</keyword>
<keyword evidence="1" id="KW-1133">Transmembrane helix</keyword>
<proteinExistence type="predicted"/>
<name>A0AA46NTH7_9NOCA</name>
<gene>
    <name evidence="2" type="ORF">OCS65_18255</name>
</gene>
<organism evidence="2 3">
    <name type="scientific">Rhodococcus aetherivorans</name>
    <dbReference type="NCBI Taxonomy" id="191292"/>
    <lineage>
        <taxon>Bacteria</taxon>
        <taxon>Bacillati</taxon>
        <taxon>Actinomycetota</taxon>
        <taxon>Actinomycetes</taxon>
        <taxon>Mycobacteriales</taxon>
        <taxon>Nocardiaceae</taxon>
        <taxon>Rhodococcus</taxon>
    </lineage>
</organism>
<reference evidence="2" key="1">
    <citation type="submission" date="2022-09" db="EMBL/GenBank/DDBJ databases">
        <title>The genome sequence of Rhodococcus aetherivorans N1.</title>
        <authorList>
            <person name="Jiang W."/>
        </authorList>
    </citation>
    <scope>NUCLEOTIDE SEQUENCE</scope>
    <source>
        <strain evidence="2">N1</strain>
    </source>
</reference>
<evidence type="ECO:0000313" key="3">
    <source>
        <dbReference type="Proteomes" id="UP001163947"/>
    </source>
</evidence>
<dbReference type="AlphaFoldDB" id="A0AA46NTH7"/>
<dbReference type="EMBL" id="CP106982">
    <property type="protein sequence ID" value="UYF92423.1"/>
    <property type="molecule type" value="Genomic_DNA"/>
</dbReference>
<sequence>MNRPVIVRRAQFALSILLGFGLVYGLPLAVLDAAITLGWHA</sequence>
<protein>
    <submittedName>
        <fullName evidence="2">Uncharacterized protein</fullName>
    </submittedName>
</protein>
<keyword evidence="1" id="KW-0812">Transmembrane</keyword>